<feature type="transmembrane region" description="Helical" evidence="1">
    <location>
        <begin position="6"/>
        <end position="30"/>
    </location>
</feature>
<keyword evidence="3" id="KW-1185">Reference proteome</keyword>
<evidence type="ECO:0000313" key="2">
    <source>
        <dbReference type="EMBL" id="CCG44970.1"/>
    </source>
</evidence>
<evidence type="ECO:0008006" key="4">
    <source>
        <dbReference type="Google" id="ProtNLM"/>
    </source>
</evidence>
<keyword evidence="1" id="KW-1133">Transmembrane helix</keyword>
<dbReference type="KEGG" id="hhd:HBHAL_2619"/>
<dbReference type="PATRIC" id="fig|866895.3.peg.1636"/>
<accession>I0JLF0</accession>
<keyword evidence="1" id="KW-0812">Transmembrane</keyword>
<dbReference type="AlphaFoldDB" id="I0JLF0"/>
<reference evidence="2 3" key="1">
    <citation type="journal article" date="2013" name="Environ. Microbiol.">
        <title>Chloride and organic osmolytes: a hybrid strategy to cope with elevated salinities by the moderately halophilic, chloride-dependent bacterium Halobacillus halophilus.</title>
        <authorList>
            <person name="Saum S.H."/>
            <person name="Pfeiffer F."/>
            <person name="Palm P."/>
            <person name="Rampp M."/>
            <person name="Schuster S.C."/>
            <person name="Muller V."/>
            <person name="Oesterhelt D."/>
        </authorList>
    </citation>
    <scope>NUCLEOTIDE SEQUENCE [LARGE SCALE GENOMIC DNA]</scope>
    <source>
        <strain evidence="3">ATCC 35676 / DSM 2266 / JCM 20832 / KCTC 3685 / LMG 17431 / NBRC 102448 / NCIMB 2269</strain>
    </source>
</reference>
<dbReference type="Proteomes" id="UP000007397">
    <property type="component" value="Chromosome"/>
</dbReference>
<protein>
    <recommendedName>
        <fullName evidence="4">DUF4083 domain-containing protein</fullName>
    </recommendedName>
</protein>
<organism evidence="2 3">
    <name type="scientific">Halobacillus halophilus (strain ATCC 35676 / DSM 2266 / JCM 20832 / KCTC 3685 / LMG 17431 / NBRC 102448 / NCIMB 2269)</name>
    <name type="common">Sporosarcina halophila</name>
    <dbReference type="NCBI Taxonomy" id="866895"/>
    <lineage>
        <taxon>Bacteria</taxon>
        <taxon>Bacillati</taxon>
        <taxon>Bacillota</taxon>
        <taxon>Bacilli</taxon>
        <taxon>Bacillales</taxon>
        <taxon>Bacillaceae</taxon>
        <taxon>Halobacillus</taxon>
    </lineage>
</organism>
<sequence length="59" mass="6786">MPIQELMPLIIIFIYLVIAGAIVFGILSIIKYFRSRKASKENLEDRVSGLKEKENSFKN</sequence>
<evidence type="ECO:0000256" key="1">
    <source>
        <dbReference type="SAM" id="Phobius"/>
    </source>
</evidence>
<dbReference type="RefSeq" id="WP_014642864.1">
    <property type="nucleotide sequence ID" value="NC_017668.1"/>
</dbReference>
<proteinExistence type="predicted"/>
<name>I0JLF0_HALH3</name>
<evidence type="ECO:0000313" key="3">
    <source>
        <dbReference type="Proteomes" id="UP000007397"/>
    </source>
</evidence>
<keyword evidence="1" id="KW-0472">Membrane</keyword>
<dbReference type="EMBL" id="HE717023">
    <property type="protein sequence ID" value="CCG44970.1"/>
    <property type="molecule type" value="Genomic_DNA"/>
</dbReference>
<gene>
    <name evidence="2" type="ordered locus">HBHAL_2619</name>
</gene>
<dbReference type="HOGENOM" id="CLU_2954120_0_0_9"/>